<protein>
    <submittedName>
        <fullName evidence="2">HIT finger domain protein</fullName>
    </submittedName>
</protein>
<feature type="compositionally biased region" description="Basic and acidic residues" evidence="1">
    <location>
        <begin position="29"/>
        <end position="39"/>
    </location>
</feature>
<feature type="compositionally biased region" description="Basic and acidic residues" evidence="1">
    <location>
        <begin position="52"/>
        <end position="63"/>
    </location>
</feature>
<dbReference type="EMBL" id="ML742283">
    <property type="protein sequence ID" value="KAE8146145.1"/>
    <property type="molecule type" value="Genomic_DNA"/>
</dbReference>
<feature type="region of interest" description="Disordered" evidence="1">
    <location>
        <begin position="28"/>
        <end position="71"/>
    </location>
</feature>
<dbReference type="OrthoDB" id="18412at2759"/>
<evidence type="ECO:0000256" key="1">
    <source>
        <dbReference type="SAM" id="MobiDB-lite"/>
    </source>
</evidence>
<reference evidence="2 3" key="1">
    <citation type="submission" date="2019-04" db="EMBL/GenBank/DDBJ databases">
        <title>Friends and foes A comparative genomics study of 23 Aspergillus species from section Flavi.</title>
        <authorList>
            <consortium name="DOE Joint Genome Institute"/>
            <person name="Kjaerbolling I."/>
            <person name="Vesth T."/>
            <person name="Frisvad J.C."/>
            <person name="Nybo J.L."/>
            <person name="Theobald S."/>
            <person name="Kildgaard S."/>
            <person name="Isbrandt T."/>
            <person name="Kuo A."/>
            <person name="Sato A."/>
            <person name="Lyhne E.K."/>
            <person name="Kogle M.E."/>
            <person name="Wiebenga A."/>
            <person name="Kun R.S."/>
            <person name="Lubbers R.J."/>
            <person name="Makela M.R."/>
            <person name="Barry K."/>
            <person name="Chovatia M."/>
            <person name="Clum A."/>
            <person name="Daum C."/>
            <person name="Haridas S."/>
            <person name="He G."/>
            <person name="LaButti K."/>
            <person name="Lipzen A."/>
            <person name="Mondo S."/>
            <person name="Riley R."/>
            <person name="Salamov A."/>
            <person name="Simmons B.A."/>
            <person name="Magnuson J.K."/>
            <person name="Henrissat B."/>
            <person name="Mortensen U.H."/>
            <person name="Larsen T.O."/>
            <person name="Devries R.P."/>
            <person name="Grigoriev I.V."/>
            <person name="Machida M."/>
            <person name="Baker S.E."/>
            <person name="Andersen M.R."/>
        </authorList>
    </citation>
    <scope>NUCLEOTIDE SEQUENCE [LARGE SCALE GENOMIC DNA]</scope>
    <source>
        <strain evidence="2 3">IBT 18842</strain>
    </source>
</reference>
<keyword evidence="3" id="KW-1185">Reference proteome</keyword>
<proteinExistence type="predicted"/>
<organism evidence="2 3">
    <name type="scientific">Aspergillus avenaceus</name>
    <dbReference type="NCBI Taxonomy" id="36643"/>
    <lineage>
        <taxon>Eukaryota</taxon>
        <taxon>Fungi</taxon>
        <taxon>Dikarya</taxon>
        <taxon>Ascomycota</taxon>
        <taxon>Pezizomycotina</taxon>
        <taxon>Eurotiomycetes</taxon>
        <taxon>Eurotiomycetidae</taxon>
        <taxon>Eurotiales</taxon>
        <taxon>Aspergillaceae</taxon>
        <taxon>Aspergillus</taxon>
        <taxon>Aspergillus subgen. Circumdati</taxon>
    </lineage>
</organism>
<feature type="compositionally biased region" description="Polar residues" evidence="1">
    <location>
        <begin position="40"/>
        <end position="51"/>
    </location>
</feature>
<accession>A0A5N6TIH0</accession>
<evidence type="ECO:0000313" key="2">
    <source>
        <dbReference type="EMBL" id="KAE8146145.1"/>
    </source>
</evidence>
<dbReference type="AlphaFoldDB" id="A0A5N6TIH0"/>
<evidence type="ECO:0000313" key="3">
    <source>
        <dbReference type="Proteomes" id="UP000325780"/>
    </source>
</evidence>
<sequence>MVALTYFSWTSCSLACTQSHKIYCAPKEAPPKEETDNHTPPDQANGQTGDQVQDHEVQNRHDPQALASSPQLKELFDRYHALRDELREIYKATLEEEWVETQIQRRPFGRGKPIQRNRGPWTREKGFNRGLGKVRKLRERCEEGLETGKSAESYMQFRALVNPEQSSHEPA</sequence>
<name>A0A5N6TIH0_ASPAV</name>
<gene>
    <name evidence="2" type="ORF">BDV25DRAFT_163031</name>
</gene>
<dbReference type="Proteomes" id="UP000325780">
    <property type="component" value="Unassembled WGS sequence"/>
</dbReference>